<dbReference type="NCBIfam" id="TIGR03442">
    <property type="entry name" value="ergothioneine biosynthesis protein EgtC"/>
    <property type="match status" value="1"/>
</dbReference>
<evidence type="ECO:0000313" key="5">
    <source>
        <dbReference type="Proteomes" id="UP000641514"/>
    </source>
</evidence>
<organism evidence="4 5">
    <name type="scientific">Hoyosella rhizosphaerae</name>
    <dbReference type="NCBI Taxonomy" id="1755582"/>
    <lineage>
        <taxon>Bacteria</taxon>
        <taxon>Bacillati</taxon>
        <taxon>Actinomycetota</taxon>
        <taxon>Actinomycetes</taxon>
        <taxon>Mycobacteriales</taxon>
        <taxon>Hoyosellaceae</taxon>
        <taxon>Hoyosella</taxon>
    </lineage>
</organism>
<accession>A0A916U2A8</accession>
<dbReference type="InterPro" id="IPR052373">
    <property type="entry name" value="Gamma-glu_amide_hydrolase"/>
</dbReference>
<dbReference type="EMBL" id="BMJH01000001">
    <property type="protein sequence ID" value="GGC56563.1"/>
    <property type="molecule type" value="Genomic_DNA"/>
</dbReference>
<dbReference type="HAMAP" id="MF_02036">
    <property type="entry name" value="EgtC"/>
    <property type="match status" value="1"/>
</dbReference>
<dbReference type="GO" id="GO:0052699">
    <property type="term" value="P:ergothioneine biosynthetic process"/>
    <property type="evidence" value="ECO:0007669"/>
    <property type="project" value="UniProtKB-UniRule"/>
</dbReference>
<dbReference type="Pfam" id="PF13230">
    <property type="entry name" value="GATase_4"/>
    <property type="match status" value="1"/>
</dbReference>
<evidence type="ECO:0000313" key="4">
    <source>
        <dbReference type="EMBL" id="GGC56563.1"/>
    </source>
</evidence>
<dbReference type="GO" id="GO:0016811">
    <property type="term" value="F:hydrolase activity, acting on carbon-nitrogen (but not peptide) bonds, in linear amides"/>
    <property type="evidence" value="ECO:0007669"/>
    <property type="project" value="UniProtKB-UniRule"/>
</dbReference>
<reference evidence="4" key="2">
    <citation type="submission" date="2020-09" db="EMBL/GenBank/DDBJ databases">
        <authorList>
            <person name="Sun Q."/>
            <person name="Zhou Y."/>
        </authorList>
    </citation>
    <scope>NUCLEOTIDE SEQUENCE</scope>
    <source>
        <strain evidence="4">CGMCC 1.15478</strain>
    </source>
</reference>
<dbReference type="InterPro" id="IPR017808">
    <property type="entry name" value="EgtC"/>
</dbReference>
<dbReference type="SUPFAM" id="SSF56235">
    <property type="entry name" value="N-terminal nucleophile aminohydrolases (Ntn hydrolases)"/>
    <property type="match status" value="1"/>
</dbReference>
<dbReference type="Proteomes" id="UP000641514">
    <property type="component" value="Unassembled WGS sequence"/>
</dbReference>
<keyword evidence="2 4" id="KW-0378">Hydrolase</keyword>
<comment type="function">
    <text evidence="2">Catalyzes the hydrolysis of the gamma-glutamyl amide bond of hercynyl-gamma-L-glutamyl-L-cysteine sulfoxide to produce hercynylcysteine sulfoxide, a step in the biosynthesis pathway of ergothioneine.</text>
</comment>
<dbReference type="AlphaFoldDB" id="A0A916U2A8"/>
<dbReference type="RefSeq" id="WP_188670571.1">
    <property type="nucleotide sequence ID" value="NZ_BMJH01000001.1"/>
</dbReference>
<dbReference type="PROSITE" id="PS51278">
    <property type="entry name" value="GATASE_TYPE_2"/>
    <property type="match status" value="1"/>
</dbReference>
<comment type="pathway">
    <text evidence="2">Amino-acid biosynthesis; ergothioneine biosynthesis.</text>
</comment>
<dbReference type="InterPro" id="IPR017932">
    <property type="entry name" value="GATase_2_dom"/>
</dbReference>
<reference evidence="4" key="1">
    <citation type="journal article" date="2014" name="Int. J. Syst. Evol. Microbiol.">
        <title>Complete genome sequence of Corynebacterium casei LMG S-19264T (=DSM 44701T), isolated from a smear-ripened cheese.</title>
        <authorList>
            <consortium name="US DOE Joint Genome Institute (JGI-PGF)"/>
            <person name="Walter F."/>
            <person name="Albersmeier A."/>
            <person name="Kalinowski J."/>
            <person name="Ruckert C."/>
        </authorList>
    </citation>
    <scope>NUCLEOTIDE SEQUENCE</scope>
    <source>
        <strain evidence="4">CGMCC 1.15478</strain>
    </source>
</reference>
<evidence type="ECO:0000256" key="2">
    <source>
        <dbReference type="HAMAP-Rule" id="MF_02036"/>
    </source>
</evidence>
<dbReference type="CDD" id="cd01908">
    <property type="entry name" value="YafJ"/>
    <property type="match status" value="1"/>
</dbReference>
<evidence type="ECO:0000259" key="3">
    <source>
        <dbReference type="PROSITE" id="PS51278"/>
    </source>
</evidence>
<comment type="caution">
    <text evidence="4">The sequence shown here is derived from an EMBL/GenBank/DDBJ whole genome shotgun (WGS) entry which is preliminary data.</text>
</comment>
<dbReference type="PANTHER" id="PTHR43187:SF2">
    <property type="entry name" value="GAMMA-GLUTAMYL-HERCYNYLCYSTEINE SULFOXIDE HYDROLASE"/>
    <property type="match status" value="1"/>
</dbReference>
<proteinExistence type="inferred from homology"/>
<gene>
    <name evidence="2 4" type="primary">egtC</name>
    <name evidence="4" type="ORF">GCM10011410_06290</name>
</gene>
<comment type="catalytic activity">
    <reaction evidence="2">
        <text>gamma-L-glutamyl-hercynylcysteine S-oxide + H2O = S-(hercyn-2-yl)-L-cysteine S-oxide + L-glutamate</text>
        <dbReference type="Rhea" id="RHEA:42684"/>
        <dbReference type="ChEBI" id="CHEBI:15377"/>
        <dbReference type="ChEBI" id="CHEBI:29985"/>
        <dbReference type="ChEBI" id="CHEBI:82703"/>
        <dbReference type="ChEBI" id="CHEBI:82706"/>
        <dbReference type="EC" id="3.5.1.118"/>
    </reaction>
</comment>
<dbReference type="InterPro" id="IPR026869">
    <property type="entry name" value="EgtC-like"/>
</dbReference>
<dbReference type="InterPro" id="IPR029055">
    <property type="entry name" value="Ntn_hydrolases_N"/>
</dbReference>
<keyword evidence="1 2" id="KW-0315">Glutamine amidotransferase</keyword>
<sequence length="254" mass="27393">MCRHLAYIGEPVRVSDIYTAGDHSLVHQSYLPKDMRGGGVINADGYGVAWWSDGEASRYRSASPIWADRSGEAAMSSCRSHAVVAAVRSATVGMPLVETACAPFISRQWAFSHNGYVAQWPHSVVPLAGEIPLADLMTVDAPTDSAVLWAWVRHQLHNGRAASDVLTELTCRIGAEFPSSKLNFLLCDGHTITATTWGHSLSVRSDGATVLVASEPTDSSPQWRAVPDRHLVVATTSLVDVHPLACTPIEEPQI</sequence>
<dbReference type="PANTHER" id="PTHR43187">
    <property type="entry name" value="GLUTAMINE AMIDOTRANSFERASE DUG3-RELATED"/>
    <property type="match status" value="1"/>
</dbReference>
<dbReference type="InterPro" id="IPR032889">
    <property type="entry name" value="EgtC_Actinobacteria"/>
</dbReference>
<evidence type="ECO:0000256" key="1">
    <source>
        <dbReference type="ARBA" id="ARBA00022962"/>
    </source>
</evidence>
<feature type="domain" description="Glutamine amidotransferase type-2" evidence="3">
    <location>
        <begin position="2"/>
        <end position="254"/>
    </location>
</feature>
<name>A0A916U2A8_9ACTN</name>
<dbReference type="Gene3D" id="3.60.20.10">
    <property type="entry name" value="Glutamine Phosphoribosylpyrophosphate, subunit 1, domain 1"/>
    <property type="match status" value="1"/>
</dbReference>
<keyword evidence="5" id="KW-1185">Reference proteome</keyword>
<dbReference type="EC" id="3.5.1.118" evidence="2"/>
<protein>
    <recommendedName>
        <fullName evidence="2">Gamma-glutamyl-hercynylcysteine sulfoxide hydrolase</fullName>
        <ecNumber evidence="2">3.5.1.118</ecNumber>
    </recommendedName>
    <alternativeName>
        <fullName evidence="2">Gamma-glutamyl hercynylcysteine S-oxide hydrolase</fullName>
    </alternativeName>
</protein>